<dbReference type="HOGENOM" id="CLU_1740947_0_0_1"/>
<dbReference type="InParanoid" id="F4S9W2"/>
<keyword evidence="3" id="KW-1185">Reference proteome</keyword>
<accession>F4S9W2</accession>
<evidence type="ECO:0000313" key="2">
    <source>
        <dbReference type="EMBL" id="EGF98593.1"/>
    </source>
</evidence>
<evidence type="ECO:0000256" key="1">
    <source>
        <dbReference type="SAM" id="SignalP"/>
    </source>
</evidence>
<sequence>MSWILSSPIFGYVFVLLLLQNLGSHMFVNANAIECNQSWQKTTPFQMCQVDSKGTYTNYACKWCGRADNGKPSATDCEGPSGKPLNTAGSFVCDVAMEYDDIKHVARPIRCTHLDTDGVARDYHCARRHLNQQCPQELCHIVNKGS</sequence>
<dbReference type="GeneID" id="18926502"/>
<name>F4S9W2_MELLP</name>
<dbReference type="EMBL" id="GL883173">
    <property type="protein sequence ID" value="EGF98593.1"/>
    <property type="molecule type" value="Genomic_DNA"/>
</dbReference>
<organism evidence="3">
    <name type="scientific">Melampsora larici-populina (strain 98AG31 / pathotype 3-4-7)</name>
    <name type="common">Poplar leaf rust fungus</name>
    <dbReference type="NCBI Taxonomy" id="747676"/>
    <lineage>
        <taxon>Eukaryota</taxon>
        <taxon>Fungi</taxon>
        <taxon>Dikarya</taxon>
        <taxon>Basidiomycota</taxon>
        <taxon>Pucciniomycotina</taxon>
        <taxon>Pucciniomycetes</taxon>
        <taxon>Pucciniales</taxon>
        <taxon>Melampsoraceae</taxon>
        <taxon>Melampsora</taxon>
    </lineage>
</organism>
<feature type="signal peptide" evidence="1">
    <location>
        <begin position="1"/>
        <end position="30"/>
    </location>
</feature>
<dbReference type="RefSeq" id="XP_007418163.1">
    <property type="nucleotide sequence ID" value="XM_007418101.1"/>
</dbReference>
<keyword evidence="1" id="KW-0732">Signal</keyword>
<dbReference type="AlphaFoldDB" id="F4S9W2"/>
<dbReference type="VEuPathDB" id="FungiDB:MELLADRAFT_123856"/>
<proteinExistence type="predicted"/>
<reference evidence="3" key="1">
    <citation type="journal article" date="2011" name="Proc. Natl. Acad. Sci. U.S.A.">
        <title>Obligate biotrophy features unraveled by the genomic analysis of rust fungi.</title>
        <authorList>
            <person name="Duplessis S."/>
            <person name="Cuomo C.A."/>
            <person name="Lin Y.-C."/>
            <person name="Aerts A."/>
            <person name="Tisserant E."/>
            <person name="Veneault-Fourrey C."/>
            <person name="Joly D.L."/>
            <person name="Hacquard S."/>
            <person name="Amselem J."/>
            <person name="Cantarel B.L."/>
            <person name="Chiu R."/>
            <person name="Coutinho P.M."/>
            <person name="Feau N."/>
            <person name="Field M."/>
            <person name="Frey P."/>
            <person name="Gelhaye E."/>
            <person name="Goldberg J."/>
            <person name="Grabherr M.G."/>
            <person name="Kodira C.D."/>
            <person name="Kohler A."/>
            <person name="Kuees U."/>
            <person name="Lindquist E.A."/>
            <person name="Lucas S.M."/>
            <person name="Mago R."/>
            <person name="Mauceli E."/>
            <person name="Morin E."/>
            <person name="Murat C."/>
            <person name="Pangilinan J.L."/>
            <person name="Park R."/>
            <person name="Pearson M."/>
            <person name="Quesneville H."/>
            <person name="Rouhier N."/>
            <person name="Sakthikumar S."/>
            <person name="Salamov A.A."/>
            <person name="Schmutz J."/>
            <person name="Selles B."/>
            <person name="Shapiro H."/>
            <person name="Tanguay P."/>
            <person name="Tuskan G.A."/>
            <person name="Henrissat B."/>
            <person name="Van de Peer Y."/>
            <person name="Rouze P."/>
            <person name="Ellis J.G."/>
            <person name="Dodds P.N."/>
            <person name="Schein J.E."/>
            <person name="Zhong S."/>
            <person name="Hamelin R.C."/>
            <person name="Grigoriev I.V."/>
            <person name="Szabo L.J."/>
            <person name="Martin F."/>
        </authorList>
    </citation>
    <scope>NUCLEOTIDE SEQUENCE [LARGE SCALE GENOMIC DNA]</scope>
    <source>
        <strain evidence="3">98AG31 / pathotype 3-4-7</strain>
    </source>
</reference>
<dbReference type="KEGG" id="mlr:MELLADRAFT_123856"/>
<feature type="chain" id="PRO_5003322099" evidence="1">
    <location>
        <begin position="31"/>
        <end position="146"/>
    </location>
</feature>
<protein>
    <submittedName>
        <fullName evidence="2">Secreted protein</fullName>
    </submittedName>
</protein>
<dbReference type="Proteomes" id="UP000001072">
    <property type="component" value="Unassembled WGS sequence"/>
</dbReference>
<evidence type="ECO:0000313" key="3">
    <source>
        <dbReference type="Proteomes" id="UP000001072"/>
    </source>
</evidence>
<gene>
    <name evidence="2" type="ORF">MELLADRAFT_123856</name>
</gene>